<dbReference type="PROSITE" id="PS50089">
    <property type="entry name" value="ZF_RING_2"/>
    <property type="match status" value="1"/>
</dbReference>
<feature type="domain" description="RING-type" evidence="5">
    <location>
        <begin position="10"/>
        <end position="53"/>
    </location>
</feature>
<organism evidence="6 7">
    <name type="scientific">Suillus placidus</name>
    <dbReference type="NCBI Taxonomy" id="48579"/>
    <lineage>
        <taxon>Eukaryota</taxon>
        <taxon>Fungi</taxon>
        <taxon>Dikarya</taxon>
        <taxon>Basidiomycota</taxon>
        <taxon>Agaricomycotina</taxon>
        <taxon>Agaricomycetes</taxon>
        <taxon>Agaricomycetidae</taxon>
        <taxon>Boletales</taxon>
        <taxon>Suillineae</taxon>
        <taxon>Suillaceae</taxon>
        <taxon>Suillus</taxon>
    </lineage>
</organism>
<dbReference type="InterPro" id="IPR001841">
    <property type="entry name" value="Znf_RING"/>
</dbReference>
<dbReference type="Proteomes" id="UP000714275">
    <property type="component" value="Unassembled WGS sequence"/>
</dbReference>
<keyword evidence="1" id="KW-0479">Metal-binding</keyword>
<dbReference type="Pfam" id="PF14634">
    <property type="entry name" value="zf-RING_5"/>
    <property type="match status" value="1"/>
</dbReference>
<proteinExistence type="predicted"/>
<evidence type="ECO:0000313" key="7">
    <source>
        <dbReference type="Proteomes" id="UP000714275"/>
    </source>
</evidence>
<reference evidence="6" key="1">
    <citation type="journal article" date="2020" name="New Phytol.">
        <title>Comparative genomics reveals dynamic genome evolution in host specialist ectomycorrhizal fungi.</title>
        <authorList>
            <person name="Lofgren L.A."/>
            <person name="Nguyen N.H."/>
            <person name="Vilgalys R."/>
            <person name="Ruytinx J."/>
            <person name="Liao H.L."/>
            <person name="Branco S."/>
            <person name="Kuo A."/>
            <person name="LaButti K."/>
            <person name="Lipzen A."/>
            <person name="Andreopoulos W."/>
            <person name="Pangilinan J."/>
            <person name="Riley R."/>
            <person name="Hundley H."/>
            <person name="Na H."/>
            <person name="Barry K."/>
            <person name="Grigoriev I.V."/>
            <person name="Stajich J.E."/>
            <person name="Kennedy P.G."/>
        </authorList>
    </citation>
    <scope>NUCLEOTIDE SEQUENCE</scope>
    <source>
        <strain evidence="6">DOB743</strain>
    </source>
</reference>
<dbReference type="AlphaFoldDB" id="A0A9P7D1H9"/>
<dbReference type="OrthoDB" id="6105938at2759"/>
<keyword evidence="7" id="KW-1185">Reference proteome</keyword>
<dbReference type="GO" id="GO:0008270">
    <property type="term" value="F:zinc ion binding"/>
    <property type="evidence" value="ECO:0007669"/>
    <property type="project" value="UniProtKB-KW"/>
</dbReference>
<dbReference type="EMBL" id="JABBWD010000032">
    <property type="protein sequence ID" value="KAG1775713.1"/>
    <property type="molecule type" value="Genomic_DNA"/>
</dbReference>
<keyword evidence="2 4" id="KW-0863">Zinc-finger</keyword>
<name>A0A9P7D1H9_9AGAM</name>
<protein>
    <recommendedName>
        <fullName evidence="5">RING-type domain-containing protein</fullName>
    </recommendedName>
</protein>
<dbReference type="Gene3D" id="3.30.40.10">
    <property type="entry name" value="Zinc/RING finger domain, C3HC4 (zinc finger)"/>
    <property type="match status" value="1"/>
</dbReference>
<dbReference type="PROSITE" id="PS00518">
    <property type="entry name" value="ZF_RING_1"/>
    <property type="match status" value="1"/>
</dbReference>
<evidence type="ECO:0000256" key="2">
    <source>
        <dbReference type="ARBA" id="ARBA00022771"/>
    </source>
</evidence>
<dbReference type="InterPro" id="IPR017907">
    <property type="entry name" value="Znf_RING_CS"/>
</dbReference>
<dbReference type="SMART" id="SM00184">
    <property type="entry name" value="RING"/>
    <property type="match status" value="1"/>
</dbReference>
<sequence>MLVVHPSSRCDVCLGPYSISSDLATSPHTIECGHIFCLRCLHSLNTSTCPLCRQIFDPDCVKKLHVGNPPASERDNTERGNSEQGIVYDHAGFLLHRMSLVSGEGVSEVDVVEVVSEVQEWLQSQPDGPDSYLTQFLSNFF</sequence>
<evidence type="ECO:0000313" key="6">
    <source>
        <dbReference type="EMBL" id="KAG1775713.1"/>
    </source>
</evidence>
<accession>A0A9P7D1H9</accession>
<evidence type="ECO:0000256" key="1">
    <source>
        <dbReference type="ARBA" id="ARBA00022723"/>
    </source>
</evidence>
<comment type="caution">
    <text evidence="6">The sequence shown here is derived from an EMBL/GenBank/DDBJ whole genome shotgun (WGS) entry which is preliminary data.</text>
</comment>
<gene>
    <name evidence="6" type="ORF">EV702DRAFT_428635</name>
</gene>
<keyword evidence="3" id="KW-0862">Zinc</keyword>
<evidence type="ECO:0000256" key="4">
    <source>
        <dbReference type="PROSITE-ProRule" id="PRU00175"/>
    </source>
</evidence>
<evidence type="ECO:0000259" key="5">
    <source>
        <dbReference type="PROSITE" id="PS50089"/>
    </source>
</evidence>
<evidence type="ECO:0000256" key="3">
    <source>
        <dbReference type="ARBA" id="ARBA00022833"/>
    </source>
</evidence>
<dbReference type="SUPFAM" id="SSF57850">
    <property type="entry name" value="RING/U-box"/>
    <property type="match status" value="1"/>
</dbReference>
<dbReference type="InterPro" id="IPR013083">
    <property type="entry name" value="Znf_RING/FYVE/PHD"/>
</dbReference>